<accession>A0ABM9APM6</accession>
<dbReference type="Pfam" id="PF06108">
    <property type="entry name" value="DUF952"/>
    <property type="match status" value="1"/>
</dbReference>
<name>A0ABM9APM6_9BACT</name>
<protein>
    <recommendedName>
        <fullName evidence="3">DUF952 domain-containing protein</fullName>
    </recommendedName>
</protein>
<dbReference type="PANTHER" id="PTHR34129">
    <property type="entry name" value="BLR1139 PROTEIN"/>
    <property type="match status" value="1"/>
</dbReference>
<reference evidence="1" key="1">
    <citation type="submission" date="2021-12" db="EMBL/GenBank/DDBJ databases">
        <authorList>
            <person name="Rodrigo-Torres L."/>
            <person name="Arahal R. D."/>
            <person name="Lucena T."/>
        </authorList>
    </citation>
    <scope>NUCLEOTIDE SEQUENCE</scope>
    <source>
        <strain evidence="1">CECT 8858</strain>
    </source>
</reference>
<sequence>MATIYHITSKEWWQKWNELDYYESPTFHQETFIHLSTSTQVAGVLERYYAGQSNLLKLHINTEMLTAELKYEKATNDELFPHLFGSLNKSAIEKIEEL</sequence>
<dbReference type="SUPFAM" id="SSF56399">
    <property type="entry name" value="ADP-ribosylation"/>
    <property type="match status" value="1"/>
</dbReference>
<proteinExistence type="predicted"/>
<dbReference type="RefSeq" id="WP_238806114.1">
    <property type="nucleotide sequence ID" value="NZ_CAKLPY010000001.1"/>
</dbReference>
<evidence type="ECO:0000313" key="1">
    <source>
        <dbReference type="EMBL" id="CAH0995565.1"/>
    </source>
</evidence>
<comment type="caution">
    <text evidence="1">The sequence shown here is derived from an EMBL/GenBank/DDBJ whole genome shotgun (WGS) entry which is preliminary data.</text>
</comment>
<dbReference type="Proteomes" id="UP000837932">
    <property type="component" value="Unassembled WGS sequence"/>
</dbReference>
<dbReference type="Gene3D" id="3.20.170.20">
    <property type="entry name" value="Protein of unknown function DUF952"/>
    <property type="match status" value="1"/>
</dbReference>
<evidence type="ECO:0000313" key="2">
    <source>
        <dbReference type="Proteomes" id="UP000837932"/>
    </source>
</evidence>
<keyword evidence="2" id="KW-1185">Reference proteome</keyword>
<organism evidence="1 2">
    <name type="scientific">Emticicia aquatica</name>
    <dbReference type="NCBI Taxonomy" id="1681835"/>
    <lineage>
        <taxon>Bacteria</taxon>
        <taxon>Pseudomonadati</taxon>
        <taxon>Bacteroidota</taxon>
        <taxon>Cytophagia</taxon>
        <taxon>Cytophagales</taxon>
        <taxon>Leadbetterellaceae</taxon>
        <taxon>Emticicia</taxon>
    </lineage>
</organism>
<dbReference type="PANTHER" id="PTHR34129:SF1">
    <property type="entry name" value="DUF952 DOMAIN-CONTAINING PROTEIN"/>
    <property type="match status" value="1"/>
</dbReference>
<dbReference type="EMBL" id="CAKLPY010000001">
    <property type="protein sequence ID" value="CAH0995565.1"/>
    <property type="molecule type" value="Genomic_DNA"/>
</dbReference>
<dbReference type="InterPro" id="IPR009297">
    <property type="entry name" value="DUF952"/>
</dbReference>
<gene>
    <name evidence="1" type="ORF">EMA8858_01688</name>
</gene>
<evidence type="ECO:0008006" key="3">
    <source>
        <dbReference type="Google" id="ProtNLM"/>
    </source>
</evidence>